<feature type="region of interest" description="Disordered" evidence="1">
    <location>
        <begin position="1"/>
        <end position="58"/>
    </location>
</feature>
<sequence length="58" mass="6274">RRSRSSPPASWLTKLCKPPPLTPPPLLPGEPSKSRSDWPENSNSAHATLTPPSAFLLT</sequence>
<accession>A0ABD0NN43</accession>
<organism evidence="2 3">
    <name type="scientific">Cirrhinus mrigala</name>
    <name type="common">Mrigala</name>
    <dbReference type="NCBI Taxonomy" id="683832"/>
    <lineage>
        <taxon>Eukaryota</taxon>
        <taxon>Metazoa</taxon>
        <taxon>Chordata</taxon>
        <taxon>Craniata</taxon>
        <taxon>Vertebrata</taxon>
        <taxon>Euteleostomi</taxon>
        <taxon>Actinopterygii</taxon>
        <taxon>Neopterygii</taxon>
        <taxon>Teleostei</taxon>
        <taxon>Ostariophysi</taxon>
        <taxon>Cypriniformes</taxon>
        <taxon>Cyprinidae</taxon>
        <taxon>Labeoninae</taxon>
        <taxon>Labeonini</taxon>
        <taxon>Cirrhinus</taxon>
    </lineage>
</organism>
<feature type="compositionally biased region" description="Pro residues" evidence="1">
    <location>
        <begin position="17"/>
        <end position="28"/>
    </location>
</feature>
<keyword evidence="3" id="KW-1185">Reference proteome</keyword>
<feature type="compositionally biased region" description="Polar residues" evidence="1">
    <location>
        <begin position="39"/>
        <end position="51"/>
    </location>
</feature>
<protein>
    <submittedName>
        <fullName evidence="2">Uncharacterized protein</fullName>
    </submittedName>
</protein>
<evidence type="ECO:0000256" key="1">
    <source>
        <dbReference type="SAM" id="MobiDB-lite"/>
    </source>
</evidence>
<gene>
    <name evidence="2" type="ORF">M9458_042766</name>
</gene>
<name>A0ABD0NN43_CIRMR</name>
<evidence type="ECO:0000313" key="3">
    <source>
        <dbReference type="Proteomes" id="UP001529510"/>
    </source>
</evidence>
<comment type="caution">
    <text evidence="2">The sequence shown here is derived from an EMBL/GenBank/DDBJ whole genome shotgun (WGS) entry which is preliminary data.</text>
</comment>
<feature type="non-terminal residue" evidence="2">
    <location>
        <position position="1"/>
    </location>
</feature>
<dbReference type="Proteomes" id="UP001529510">
    <property type="component" value="Unassembled WGS sequence"/>
</dbReference>
<reference evidence="2 3" key="1">
    <citation type="submission" date="2024-05" db="EMBL/GenBank/DDBJ databases">
        <title>Genome sequencing and assembly of Indian major carp, Cirrhinus mrigala (Hamilton, 1822).</title>
        <authorList>
            <person name="Mohindra V."/>
            <person name="Chowdhury L.M."/>
            <person name="Lal K."/>
            <person name="Jena J.K."/>
        </authorList>
    </citation>
    <scope>NUCLEOTIDE SEQUENCE [LARGE SCALE GENOMIC DNA]</scope>
    <source>
        <strain evidence="2">CM1030</strain>
        <tissue evidence="2">Blood</tissue>
    </source>
</reference>
<evidence type="ECO:0000313" key="2">
    <source>
        <dbReference type="EMBL" id="KAL0163370.1"/>
    </source>
</evidence>
<proteinExistence type="predicted"/>
<feature type="non-terminal residue" evidence="2">
    <location>
        <position position="58"/>
    </location>
</feature>
<dbReference type="AlphaFoldDB" id="A0ABD0NN43"/>
<dbReference type="EMBL" id="JAMKFB020000021">
    <property type="protein sequence ID" value="KAL0163370.1"/>
    <property type="molecule type" value="Genomic_DNA"/>
</dbReference>